<proteinExistence type="predicted"/>
<dbReference type="AlphaFoldDB" id="Z9JLY7"/>
<dbReference type="PATRIC" id="fig|1444770.3.peg.26"/>
<evidence type="ECO:0000313" key="1">
    <source>
        <dbReference type="EMBL" id="EWS79425.1"/>
    </source>
</evidence>
<dbReference type="GeneID" id="68899669"/>
<dbReference type="Proteomes" id="UP001430701">
    <property type="component" value="Unassembled WGS sequence"/>
</dbReference>
<reference evidence="2" key="2">
    <citation type="submission" date="2021-11" db="EMBL/GenBank/DDBJ databases">
        <title>Genome sequence of Xylella taiwanensis PLS432.</title>
        <authorList>
            <person name="Weng L.-W."/>
            <person name="Su C.-C."/>
            <person name="Tsai C.-W."/>
            <person name="Kuo C.-H."/>
        </authorList>
    </citation>
    <scope>NUCLEOTIDE SEQUENCE</scope>
    <source>
        <strain evidence="2">PLS432</strain>
    </source>
</reference>
<accession>Z9JLY7</accession>
<sequence>MNALIDGLTYTMPSGIEVTSFSALDDVNPEYLRIKGSLSFLLSDVIDSLKYIIQSQEQTDKIHYTAPSGSSRCNFV</sequence>
<evidence type="ECO:0000313" key="2">
    <source>
        <dbReference type="EMBL" id="MCD8472805.1"/>
    </source>
</evidence>
<gene>
    <name evidence="1" type="ORF">AF72_00090</name>
    <name evidence="2" type="ORF">LPH55_04805</name>
</gene>
<protein>
    <submittedName>
        <fullName evidence="1">Uncharacterized protein</fullName>
    </submittedName>
</protein>
<dbReference type="EMBL" id="JDSQ01000001">
    <property type="protein sequence ID" value="EWS79425.1"/>
    <property type="molecule type" value="Genomic_DNA"/>
</dbReference>
<keyword evidence="4" id="KW-1185">Reference proteome</keyword>
<evidence type="ECO:0000313" key="3">
    <source>
        <dbReference type="Proteomes" id="UP000020406"/>
    </source>
</evidence>
<reference evidence="1 3" key="1">
    <citation type="journal article" date="2014" name="Genome Announc.">
        <title>Draft Genome Sequence of Xylella fastidiosa Pear Leaf Scorch Strain in Taiwan.</title>
        <authorList>
            <person name="Su C.C."/>
            <person name="Deng W.L."/>
            <person name="Jan F.J."/>
            <person name="Chang C.J."/>
            <person name="Huang H."/>
            <person name="Chen J."/>
        </authorList>
    </citation>
    <scope>NUCLEOTIDE SEQUENCE [LARGE SCALE GENOMIC DNA]</scope>
    <source>
        <strain evidence="1 3">PLS229</strain>
    </source>
</reference>
<evidence type="ECO:0000313" key="4">
    <source>
        <dbReference type="Proteomes" id="UP001430701"/>
    </source>
</evidence>
<organism evidence="1 3">
    <name type="scientific">Xylella taiwanensis</name>
    <dbReference type="NCBI Taxonomy" id="1444770"/>
    <lineage>
        <taxon>Bacteria</taxon>
        <taxon>Pseudomonadati</taxon>
        <taxon>Pseudomonadota</taxon>
        <taxon>Gammaproteobacteria</taxon>
        <taxon>Lysobacterales</taxon>
        <taxon>Lysobacteraceae</taxon>
        <taxon>Xylella</taxon>
    </lineage>
</organism>
<comment type="caution">
    <text evidence="1">The sequence shown here is derived from an EMBL/GenBank/DDBJ whole genome shotgun (WGS) entry which is preliminary data.</text>
</comment>
<dbReference type="EMBL" id="JAJPPU010000002">
    <property type="protein sequence ID" value="MCD8472805.1"/>
    <property type="molecule type" value="Genomic_DNA"/>
</dbReference>
<dbReference type="RefSeq" id="WP_038269609.1">
    <property type="nucleotide sequence ID" value="NZ_CP053627.1"/>
</dbReference>
<dbReference type="Proteomes" id="UP000020406">
    <property type="component" value="Unassembled WGS sequence"/>
</dbReference>
<name>Z9JLY7_9GAMM</name>
<dbReference type="KEGG" id="xtw:AB672_00060"/>